<dbReference type="AlphaFoldDB" id="A0A2J7REV0"/>
<dbReference type="EMBL" id="NEVH01004441">
    <property type="protein sequence ID" value="PNF39364.1"/>
    <property type="molecule type" value="Genomic_DNA"/>
</dbReference>
<organism evidence="1 2">
    <name type="scientific">Cryptotermes secundus</name>
    <dbReference type="NCBI Taxonomy" id="105785"/>
    <lineage>
        <taxon>Eukaryota</taxon>
        <taxon>Metazoa</taxon>
        <taxon>Ecdysozoa</taxon>
        <taxon>Arthropoda</taxon>
        <taxon>Hexapoda</taxon>
        <taxon>Insecta</taxon>
        <taxon>Pterygota</taxon>
        <taxon>Neoptera</taxon>
        <taxon>Polyneoptera</taxon>
        <taxon>Dictyoptera</taxon>
        <taxon>Blattodea</taxon>
        <taxon>Blattoidea</taxon>
        <taxon>Termitoidae</taxon>
        <taxon>Kalotermitidae</taxon>
        <taxon>Cryptotermitinae</taxon>
        <taxon>Cryptotermes</taxon>
    </lineage>
</organism>
<comment type="caution">
    <text evidence="1">The sequence shown here is derived from an EMBL/GenBank/DDBJ whole genome shotgun (WGS) entry which is preliminary data.</text>
</comment>
<dbReference type="InParanoid" id="A0A2J7REV0"/>
<name>A0A2J7REV0_9NEOP</name>
<dbReference type="Proteomes" id="UP000235965">
    <property type="component" value="Unassembled WGS sequence"/>
</dbReference>
<reference evidence="1 2" key="1">
    <citation type="submission" date="2017-12" db="EMBL/GenBank/DDBJ databases">
        <title>Hemimetabolous genomes reveal molecular basis of termite eusociality.</title>
        <authorList>
            <person name="Harrison M.C."/>
            <person name="Jongepier E."/>
            <person name="Robertson H.M."/>
            <person name="Arning N."/>
            <person name="Bitard-Feildel T."/>
            <person name="Chao H."/>
            <person name="Childers C.P."/>
            <person name="Dinh H."/>
            <person name="Doddapaneni H."/>
            <person name="Dugan S."/>
            <person name="Gowin J."/>
            <person name="Greiner C."/>
            <person name="Han Y."/>
            <person name="Hu H."/>
            <person name="Hughes D.S.T."/>
            <person name="Huylmans A.-K."/>
            <person name="Kemena C."/>
            <person name="Kremer L.P.M."/>
            <person name="Lee S.L."/>
            <person name="Lopez-Ezquerra A."/>
            <person name="Mallet L."/>
            <person name="Monroy-Kuhn J.M."/>
            <person name="Moser A."/>
            <person name="Murali S.C."/>
            <person name="Muzny D.M."/>
            <person name="Otani S."/>
            <person name="Piulachs M.-D."/>
            <person name="Poelchau M."/>
            <person name="Qu J."/>
            <person name="Schaub F."/>
            <person name="Wada-Katsumata A."/>
            <person name="Worley K.C."/>
            <person name="Xie Q."/>
            <person name="Ylla G."/>
            <person name="Poulsen M."/>
            <person name="Gibbs R.A."/>
            <person name="Schal C."/>
            <person name="Richards S."/>
            <person name="Belles X."/>
            <person name="Korb J."/>
            <person name="Bornberg-Bauer E."/>
        </authorList>
    </citation>
    <scope>NUCLEOTIDE SEQUENCE [LARGE SCALE GENOMIC DNA]</scope>
    <source>
        <tissue evidence="1">Whole body</tissue>
    </source>
</reference>
<proteinExistence type="predicted"/>
<evidence type="ECO:0000313" key="2">
    <source>
        <dbReference type="Proteomes" id="UP000235965"/>
    </source>
</evidence>
<evidence type="ECO:0000313" key="1">
    <source>
        <dbReference type="EMBL" id="PNF39364.1"/>
    </source>
</evidence>
<keyword evidence="2" id="KW-1185">Reference proteome</keyword>
<sequence length="79" mass="8698">MGQGALSPLVSSSLKPDIGHVSRIVEHEGSILYHSAGINIEVNQELRSQITENLGIILKEISGILNDDIWNDWVNIFDS</sequence>
<gene>
    <name evidence="1" type="ORF">B7P43_G18057</name>
</gene>
<accession>A0A2J7REV0</accession>
<protein>
    <submittedName>
        <fullName evidence="1">Uncharacterized protein</fullName>
    </submittedName>
</protein>